<protein>
    <submittedName>
        <fullName evidence="1">Uncharacterized protein</fullName>
    </submittedName>
</protein>
<dbReference type="PANTHER" id="PTHR28457">
    <property type="entry name" value="COILED-COIL DOMAIN-CONTAINING PROTEIN 189"/>
    <property type="match status" value="1"/>
</dbReference>
<proteinExistence type="predicted"/>
<accession>A0AAN7SPE7</accession>
<evidence type="ECO:0000313" key="2">
    <source>
        <dbReference type="Proteomes" id="UP001353858"/>
    </source>
</evidence>
<keyword evidence="2" id="KW-1185">Reference proteome</keyword>
<dbReference type="PANTHER" id="PTHR28457:SF1">
    <property type="entry name" value="CILIA- AND FLAGELLA-ASSOCIATED PROTEIN 119"/>
    <property type="match status" value="1"/>
</dbReference>
<comment type="caution">
    <text evidence="1">The sequence shown here is derived from an EMBL/GenBank/DDBJ whole genome shotgun (WGS) entry which is preliminary data.</text>
</comment>
<organism evidence="1 2">
    <name type="scientific">Aquatica leii</name>
    <dbReference type="NCBI Taxonomy" id="1421715"/>
    <lineage>
        <taxon>Eukaryota</taxon>
        <taxon>Metazoa</taxon>
        <taxon>Ecdysozoa</taxon>
        <taxon>Arthropoda</taxon>
        <taxon>Hexapoda</taxon>
        <taxon>Insecta</taxon>
        <taxon>Pterygota</taxon>
        <taxon>Neoptera</taxon>
        <taxon>Endopterygota</taxon>
        <taxon>Coleoptera</taxon>
        <taxon>Polyphaga</taxon>
        <taxon>Elateriformia</taxon>
        <taxon>Elateroidea</taxon>
        <taxon>Lampyridae</taxon>
        <taxon>Luciolinae</taxon>
        <taxon>Aquatica</taxon>
    </lineage>
</organism>
<dbReference type="InterPro" id="IPR032727">
    <property type="entry name" value="CLAMP"/>
</dbReference>
<gene>
    <name evidence="1" type="ORF">RN001_008899</name>
</gene>
<dbReference type="AlphaFoldDB" id="A0AAN7SPE7"/>
<evidence type="ECO:0000313" key="1">
    <source>
        <dbReference type="EMBL" id="KAK4880753.1"/>
    </source>
</evidence>
<sequence length="251" mass="29934">MRRQKLFEHVHKNINKFEIRLDKYVVQPTSSAQIDRVPKNEEIFEERDSDSTSSNLAELKYLRAKELNADKFAAFAREFIPYKPKLCMWTYMNQIDIEKLIKITSKREIRKTIDNKMTMEYPKGISRLLAVEMMYSVLQFCKKSKFNIKQIGTMLSIFYLTHQYFLSSFYTSPEKTFIFFKEHLLFHCLECSPDSVQLFNYSESKSIATYFCKLYLCNLPLLRLLTLPNFAFRLHFDKLPQPEVSEDKKKK</sequence>
<dbReference type="Proteomes" id="UP001353858">
    <property type="component" value="Unassembled WGS sequence"/>
</dbReference>
<name>A0AAN7SPE7_9COLE</name>
<dbReference type="EMBL" id="JARPUR010000003">
    <property type="protein sequence ID" value="KAK4880753.1"/>
    <property type="molecule type" value="Genomic_DNA"/>
</dbReference>
<reference evidence="2" key="1">
    <citation type="submission" date="2023-01" db="EMBL/GenBank/DDBJ databases">
        <title>Key to firefly adult light organ development and bioluminescence: homeobox transcription factors regulate luciferase expression and transportation to peroxisome.</title>
        <authorList>
            <person name="Fu X."/>
        </authorList>
    </citation>
    <scope>NUCLEOTIDE SEQUENCE [LARGE SCALE GENOMIC DNA]</scope>
</reference>
<dbReference type="Pfam" id="PF14769">
    <property type="entry name" value="CLAMP"/>
    <property type="match status" value="1"/>
</dbReference>